<dbReference type="Proteomes" id="UP001328107">
    <property type="component" value="Unassembled WGS sequence"/>
</dbReference>
<feature type="region of interest" description="Disordered" evidence="1">
    <location>
        <begin position="1343"/>
        <end position="1394"/>
    </location>
</feature>
<feature type="region of interest" description="Disordered" evidence="1">
    <location>
        <begin position="1275"/>
        <end position="1312"/>
    </location>
</feature>
<feature type="compositionally biased region" description="Basic and acidic residues" evidence="1">
    <location>
        <begin position="1560"/>
        <end position="1580"/>
    </location>
</feature>
<feature type="compositionally biased region" description="Low complexity" evidence="1">
    <location>
        <begin position="1502"/>
        <end position="1512"/>
    </location>
</feature>
<proteinExistence type="predicted"/>
<feature type="compositionally biased region" description="Basic residues" evidence="1">
    <location>
        <begin position="538"/>
        <end position="548"/>
    </location>
</feature>
<feature type="compositionally biased region" description="Low complexity" evidence="1">
    <location>
        <begin position="1299"/>
        <end position="1312"/>
    </location>
</feature>
<feature type="domain" description="Proteasome activator Blm10 middle HEAT repeats region" evidence="2">
    <location>
        <begin position="585"/>
        <end position="916"/>
    </location>
</feature>
<name>A0AAN4ZBQ3_9BILA</name>
<dbReference type="GO" id="GO:0010499">
    <property type="term" value="P:proteasomal ubiquitin-independent protein catabolic process"/>
    <property type="evidence" value="ECO:0007669"/>
    <property type="project" value="TreeGrafter"/>
</dbReference>
<sequence length="1587" mass="175889">MSDSEGDDDMQCYSDAEDSSTRSPSTSMTNVTTGVEGASEACLKTSRVITVDGAKRITALKAKKFTKPRPWPYLLPFTPDAEADEWLNENMLNLTACILIDDMSSALGDQLDILNRYIGKYGLRFTKDQHCNLIKMMYGLIVRPRCNAPIVHWAAAVFVNLVRGSRFSRLDLVLDWRPLFDQYEQVVLGKEKFIGGAEIQTAVATATYFFEKGAETEIWKRIRHYISPSSMHIAATFVARLLPSTHFTKEELEMKKGDLIDDHFLPVLWHFFEKEEMNDYWTDAVVGFFVRLTKDSPSAALPFFHQHIHLIFTRLIRSLGLTAREGKVYVSIESATRAYQYYGKWIGYMLGTHPSVESHLLRLLSVVESHVHPSRNGTTEMATTLVSNLLAQLTSIIMKRSRRALQAKMKTIELNKDEIPPLADSTITAYVKALLSILVPALHGGMSGVAGKLLGELAFLRPGLVIPKILDQLYPSLNALCEPDRLTNSLAALKRMLILIASDRIDRGGYSDVRHPTKKDWLLERDKESDRLTLANVRRSKRRKRKLQKTPQDKNSPVGKKSARVSDAGLRTDNAQSETEAVLSWRPHLVYIAEALLECIDINDTDKAALAYDVFTPLFAVMPIVDCSQAGSDQAGDVSEEEHRLTQLSKRLKDIALKFVDKTFAIIDAFATNAPSTTGLESVGGIKDSDALRKQGSDECVMENCIAHAFGTLFSHTDEEIGKILCAKVLLFARTSLLDNSTAAGILANIIIDCVFDHPACVDDFLEYIVNDIGEVIDEETQAAEHVDGQAAWLASIAPGFCFLQSQDVHENFEDLLDMANRLLACKNKVLYEAGCSCLSSLLLSLLGTAPMNTPASRRYTEGRMPSKLWGVTMDALRAKQQWSHPIKADFEVVEKILEKSLFAEMRRLAKPSELSREQLRKSMTIVLNLFLNVIEFVPMPQCDRAPTHHMRTSELPRPQLHPTQAYHQLAAGQISFEGRNLRVALIEMVEGLIMSEKSHDSQALESLCALVPMLERVGVCQLMTPSASLIATLHNPLLREHSMTPAVARDKLISVYNAEPPSRDYGASTFECRVMRALFKLSFSLYDTVRGSARNRLALLLSQYSDTTLTDEFIDEITIALRDSRPEITKGALQLLVTLGLPANKRVEVRARVWPLILKCRRPEDTKQLKLLDDCYDQVKGRYHRNKAEAFPREFLAFVADVLKATPTAGEWARVGDMKTMIDGARKKVEERNEKIKTMYKELSSTLHAALRASSAVSPVERTMDGVMDKASISALPPDFDSAKTAPSTPSMKTARETTNAAAASPTTATTAHSFKITDATTSPIATAKAIDSEKQNLIDHLQRRPSSATPSEKSEHAIPTVTTTAASDSGKLVSTEATSPSKMTSCKSAPPADLSRALGELVMKDRSGSESSSGPSPSSSSCSSSSASSADRSSCLVCWRSASSSATLPSTTSSTGCARTSRRLRESSGRVRRRHRALAPSPTDSGPTTSPRCTTLTICRTLSRSGTGRDSSTRRRDTSRGLPSQETFFLQWKDLSARPHAHPSGHSDERRRSSHHRVVLEQKQRASAVRDDTRAPRRDGRRIRH</sequence>
<dbReference type="GO" id="GO:0005634">
    <property type="term" value="C:nucleus"/>
    <property type="evidence" value="ECO:0007669"/>
    <property type="project" value="TreeGrafter"/>
</dbReference>
<accession>A0AAN4ZBQ3</accession>
<protein>
    <recommendedName>
        <fullName evidence="2">Proteasome activator Blm10 middle HEAT repeats region domain-containing protein</fullName>
    </recommendedName>
</protein>
<feature type="compositionally biased region" description="Low complexity" evidence="1">
    <location>
        <begin position="1411"/>
        <end position="1431"/>
    </location>
</feature>
<dbReference type="PANTHER" id="PTHR32170">
    <property type="entry name" value="PROTEASOME ACTIVATOR COMPLEX SUBUNIT 4"/>
    <property type="match status" value="1"/>
</dbReference>
<dbReference type="GO" id="GO:0005829">
    <property type="term" value="C:cytosol"/>
    <property type="evidence" value="ECO:0007669"/>
    <property type="project" value="TreeGrafter"/>
</dbReference>
<evidence type="ECO:0000259" key="2">
    <source>
        <dbReference type="Pfam" id="PF16507"/>
    </source>
</evidence>
<reference evidence="4" key="1">
    <citation type="submission" date="2022-10" db="EMBL/GenBank/DDBJ databases">
        <title>Genome assembly of Pristionchus species.</title>
        <authorList>
            <person name="Yoshida K."/>
            <person name="Sommer R.J."/>
        </authorList>
    </citation>
    <scope>NUCLEOTIDE SEQUENCE [LARGE SCALE GENOMIC DNA]</scope>
    <source>
        <strain evidence="4">RS5460</strain>
    </source>
</reference>
<dbReference type="InterPro" id="IPR032430">
    <property type="entry name" value="Blm10_mid"/>
</dbReference>
<feature type="compositionally biased region" description="Polar residues" evidence="1">
    <location>
        <begin position="21"/>
        <end position="33"/>
    </location>
</feature>
<keyword evidence="4" id="KW-1185">Reference proteome</keyword>
<evidence type="ECO:0000256" key="1">
    <source>
        <dbReference type="SAM" id="MobiDB-lite"/>
    </source>
</evidence>
<feature type="compositionally biased region" description="Acidic residues" evidence="1">
    <location>
        <begin position="1"/>
        <end position="18"/>
    </location>
</feature>
<evidence type="ECO:0000313" key="4">
    <source>
        <dbReference type="Proteomes" id="UP001328107"/>
    </source>
</evidence>
<feature type="compositionally biased region" description="Low complexity" evidence="1">
    <location>
        <begin position="1482"/>
        <end position="1493"/>
    </location>
</feature>
<dbReference type="EMBL" id="BTRK01000001">
    <property type="protein sequence ID" value="GMR34065.1"/>
    <property type="molecule type" value="Genomic_DNA"/>
</dbReference>
<feature type="region of interest" description="Disordered" evidence="1">
    <location>
        <begin position="1448"/>
        <end position="1587"/>
    </location>
</feature>
<dbReference type="InterPro" id="IPR035309">
    <property type="entry name" value="PSME4"/>
</dbReference>
<feature type="region of interest" description="Disordered" evidence="1">
    <location>
        <begin position="1406"/>
        <end position="1431"/>
    </location>
</feature>
<dbReference type="GO" id="GO:0016504">
    <property type="term" value="F:peptidase activator activity"/>
    <property type="evidence" value="ECO:0007669"/>
    <property type="project" value="InterPro"/>
</dbReference>
<dbReference type="SUPFAM" id="SSF48371">
    <property type="entry name" value="ARM repeat"/>
    <property type="match status" value="1"/>
</dbReference>
<dbReference type="GO" id="GO:0070628">
    <property type="term" value="F:proteasome binding"/>
    <property type="evidence" value="ECO:0007669"/>
    <property type="project" value="InterPro"/>
</dbReference>
<feature type="compositionally biased region" description="Low complexity" evidence="1">
    <location>
        <begin position="1448"/>
        <end position="1457"/>
    </location>
</feature>
<dbReference type="Pfam" id="PF16507">
    <property type="entry name" value="HEAT_PSME4_mid"/>
    <property type="match status" value="2"/>
</dbReference>
<feature type="compositionally biased region" description="Polar residues" evidence="1">
    <location>
        <begin position="1377"/>
        <end position="1389"/>
    </location>
</feature>
<feature type="region of interest" description="Disordered" evidence="1">
    <location>
        <begin position="538"/>
        <end position="573"/>
    </location>
</feature>
<feature type="region of interest" description="Disordered" evidence="1">
    <location>
        <begin position="1"/>
        <end position="33"/>
    </location>
</feature>
<feature type="domain" description="Proteasome activator Blm10 middle HEAT repeats region" evidence="2">
    <location>
        <begin position="361"/>
        <end position="505"/>
    </location>
</feature>
<dbReference type="InterPro" id="IPR016024">
    <property type="entry name" value="ARM-type_fold"/>
</dbReference>
<gene>
    <name evidence="3" type="ORF">PMAYCL1PPCAC_04260</name>
</gene>
<evidence type="ECO:0000313" key="3">
    <source>
        <dbReference type="EMBL" id="GMR34065.1"/>
    </source>
</evidence>
<organism evidence="3 4">
    <name type="scientific">Pristionchus mayeri</name>
    <dbReference type="NCBI Taxonomy" id="1317129"/>
    <lineage>
        <taxon>Eukaryota</taxon>
        <taxon>Metazoa</taxon>
        <taxon>Ecdysozoa</taxon>
        <taxon>Nematoda</taxon>
        <taxon>Chromadorea</taxon>
        <taxon>Rhabditida</taxon>
        <taxon>Rhabditina</taxon>
        <taxon>Diplogasteromorpha</taxon>
        <taxon>Diplogasteroidea</taxon>
        <taxon>Neodiplogasteridae</taxon>
        <taxon>Pristionchus</taxon>
    </lineage>
</organism>
<dbReference type="PANTHER" id="PTHR32170:SF4">
    <property type="entry name" value="DUF3437 DOMAIN-CONTAINING PROTEIN-RELATED"/>
    <property type="match status" value="1"/>
</dbReference>
<comment type="caution">
    <text evidence="3">The sequence shown here is derived from an EMBL/GenBank/DDBJ whole genome shotgun (WGS) entry which is preliminary data.</text>
</comment>